<protein>
    <submittedName>
        <fullName evidence="9">Membrane protein</fullName>
    </submittedName>
</protein>
<reference evidence="9 10" key="1">
    <citation type="journal article" date="2018" name="Int. J. Syst. Evol. Microbiol.">
        <title>Mesosutterella multiformis gen. nov., sp. nov., a member of the family Sutterellaceae and Sutterella megalosphaeroides sp. nov., isolated from human faeces.</title>
        <authorList>
            <person name="Sakamoto M."/>
            <person name="Ikeyama N."/>
            <person name="Kunihiro T."/>
            <person name="Iino T."/>
            <person name="Yuki M."/>
            <person name="Ohkuma M."/>
        </authorList>
    </citation>
    <scope>NUCLEOTIDE SEQUENCE [LARGE SCALE GENOMIC DNA]</scope>
    <source>
        <strain evidence="9 10">4NBBH2</strain>
    </source>
</reference>
<evidence type="ECO:0000256" key="3">
    <source>
        <dbReference type="ARBA" id="ARBA00022475"/>
    </source>
</evidence>
<dbReference type="AlphaFoldDB" id="A0A388SEK6"/>
<feature type="transmembrane region" description="Helical" evidence="7">
    <location>
        <begin position="69"/>
        <end position="85"/>
    </location>
</feature>
<dbReference type="PANTHER" id="PTHR30506">
    <property type="entry name" value="INNER MEMBRANE PROTEIN"/>
    <property type="match status" value="1"/>
</dbReference>
<proteinExistence type="inferred from homology"/>
<keyword evidence="5 7" id="KW-1133">Transmembrane helix</keyword>
<dbReference type="Proteomes" id="UP000266091">
    <property type="component" value="Unassembled WGS sequence"/>
</dbReference>
<evidence type="ECO:0000256" key="4">
    <source>
        <dbReference type="ARBA" id="ARBA00022692"/>
    </source>
</evidence>
<dbReference type="GO" id="GO:0005886">
    <property type="term" value="C:plasma membrane"/>
    <property type="evidence" value="ECO:0007669"/>
    <property type="project" value="UniProtKB-SubCell"/>
</dbReference>
<accession>A0A401LMQ9</accession>
<accession>A0A388SEK6</accession>
<gene>
    <name evidence="9" type="ORF">MESMUL_14470</name>
</gene>
<comment type="subcellular location">
    <subcellularLocation>
        <location evidence="1">Cell membrane</location>
        <topology evidence="1">Multi-pass membrane protein</topology>
    </subcellularLocation>
</comment>
<feature type="transmembrane region" description="Helical" evidence="7">
    <location>
        <begin position="161"/>
        <end position="184"/>
    </location>
</feature>
<feature type="transmembrane region" description="Helical" evidence="7">
    <location>
        <begin position="6"/>
        <end position="26"/>
    </location>
</feature>
<evidence type="ECO:0000313" key="9">
    <source>
        <dbReference type="EMBL" id="GBO94093.1"/>
    </source>
</evidence>
<keyword evidence="4 7" id="KW-0812">Transmembrane</keyword>
<dbReference type="InterPro" id="IPR005115">
    <property type="entry name" value="Gly_transporter"/>
</dbReference>
<evidence type="ECO:0000256" key="2">
    <source>
        <dbReference type="ARBA" id="ARBA00008193"/>
    </source>
</evidence>
<evidence type="ECO:0000256" key="7">
    <source>
        <dbReference type="SAM" id="Phobius"/>
    </source>
</evidence>
<dbReference type="PANTHER" id="PTHR30506:SF3">
    <property type="entry name" value="UPF0126 INNER MEMBRANE PROTEIN YADS-RELATED"/>
    <property type="match status" value="1"/>
</dbReference>
<dbReference type="Pfam" id="PF03458">
    <property type="entry name" value="Gly_transporter"/>
    <property type="match status" value="2"/>
</dbReference>
<keyword evidence="6 7" id="KW-0472">Membrane</keyword>
<comment type="caution">
    <text evidence="9">The sequence shown here is derived from an EMBL/GenBank/DDBJ whole genome shotgun (WGS) entry which is preliminary data.</text>
</comment>
<keyword evidence="10" id="KW-1185">Reference proteome</keyword>
<dbReference type="EMBL" id="BGZJ01000001">
    <property type="protein sequence ID" value="GBO94093.1"/>
    <property type="molecule type" value="Genomic_DNA"/>
</dbReference>
<comment type="similarity">
    <text evidence="2">Belongs to the UPF0126 family.</text>
</comment>
<name>A0A388SEK6_9BURK</name>
<feature type="transmembrane region" description="Helical" evidence="7">
    <location>
        <begin position="38"/>
        <end position="57"/>
    </location>
</feature>
<feature type="domain" description="Glycine transporter" evidence="8">
    <location>
        <begin position="99"/>
        <end position="172"/>
    </location>
</feature>
<feature type="domain" description="Glycine transporter" evidence="8">
    <location>
        <begin position="11"/>
        <end position="83"/>
    </location>
</feature>
<feature type="transmembrane region" description="Helical" evidence="7">
    <location>
        <begin position="97"/>
        <end position="117"/>
    </location>
</feature>
<keyword evidence="3" id="KW-1003">Cell membrane</keyword>
<organism evidence="9 10">
    <name type="scientific">Mesosutterella multiformis</name>
    <dbReference type="NCBI Taxonomy" id="2259133"/>
    <lineage>
        <taxon>Bacteria</taxon>
        <taxon>Pseudomonadati</taxon>
        <taxon>Pseudomonadota</taxon>
        <taxon>Betaproteobacteria</taxon>
        <taxon>Burkholderiales</taxon>
        <taxon>Sutterellaceae</taxon>
        <taxon>Mesosutterella</taxon>
    </lineage>
</organism>
<evidence type="ECO:0000256" key="5">
    <source>
        <dbReference type="ARBA" id="ARBA00022989"/>
    </source>
</evidence>
<sequence length="245" mass="27031">MPSMLQFFSNLADFIGILAFAFSGLLAGKERRLDPVGIFVLAFTTAFGGGILRDVVINNRPFWFITHEYYVWLTLLLTVFAPVLVKRFHHDIPYAAFIWLDAIGLGFFSASGTALAYSFGVPMLSSTLLGVTTGAAGGMLRDVFMNKLPMVLSDRKPYASAAFLGSWLTLGLIYVGVNSVAAVWIGSLFICGVRMITWYADWEIAYNSMGVVIAQSRLVQAIFKAGPSKRRRKSSNRDTFPPENE</sequence>
<evidence type="ECO:0000259" key="8">
    <source>
        <dbReference type="Pfam" id="PF03458"/>
    </source>
</evidence>
<evidence type="ECO:0000256" key="1">
    <source>
        <dbReference type="ARBA" id="ARBA00004651"/>
    </source>
</evidence>
<evidence type="ECO:0000256" key="6">
    <source>
        <dbReference type="ARBA" id="ARBA00023136"/>
    </source>
</evidence>
<evidence type="ECO:0000313" key="10">
    <source>
        <dbReference type="Proteomes" id="UP000266091"/>
    </source>
</evidence>